<protein>
    <recommendedName>
        <fullName evidence="4">Flp pilus-assembly TadG-like N-terminal domain-containing protein</fullName>
    </recommendedName>
</protein>
<reference evidence="2 3" key="1">
    <citation type="submission" date="2024-05" db="EMBL/GenBank/DDBJ databases">
        <authorList>
            <person name="Liu Q."/>
            <person name="Xin Y.-H."/>
        </authorList>
    </citation>
    <scope>NUCLEOTIDE SEQUENCE [LARGE SCALE GENOMIC DNA]</scope>
    <source>
        <strain evidence="2 3">CGMCC 1.10181</strain>
    </source>
</reference>
<comment type="caution">
    <text evidence="2">The sequence shown here is derived from an EMBL/GenBank/DDBJ whole genome shotgun (WGS) entry which is preliminary data.</text>
</comment>
<sequence length="107" mass="11394">MLLLLLALVGWHEWQVARTARAETRLAAGQAAAALASGRDAGNAIGNRMDADAETDTITRENDHAIRTAPGADAPVDPALRDAGLAGLCRRAAYRRDPKCLQHADPR</sequence>
<feature type="region of interest" description="Disordered" evidence="1">
    <location>
        <begin position="59"/>
        <end position="78"/>
    </location>
</feature>
<dbReference type="Proteomes" id="UP001419910">
    <property type="component" value="Unassembled WGS sequence"/>
</dbReference>
<accession>A0ABU9Y6V0</accession>
<proteinExistence type="predicted"/>
<name>A0ABU9Y6V0_9SPHN</name>
<dbReference type="EMBL" id="JBDIME010000018">
    <property type="protein sequence ID" value="MEN2791538.1"/>
    <property type="molecule type" value="Genomic_DNA"/>
</dbReference>
<organism evidence="2 3">
    <name type="scientific">Sphingomonas oligophenolica</name>
    <dbReference type="NCBI Taxonomy" id="301154"/>
    <lineage>
        <taxon>Bacteria</taxon>
        <taxon>Pseudomonadati</taxon>
        <taxon>Pseudomonadota</taxon>
        <taxon>Alphaproteobacteria</taxon>
        <taxon>Sphingomonadales</taxon>
        <taxon>Sphingomonadaceae</taxon>
        <taxon>Sphingomonas</taxon>
    </lineage>
</organism>
<evidence type="ECO:0008006" key="4">
    <source>
        <dbReference type="Google" id="ProtNLM"/>
    </source>
</evidence>
<evidence type="ECO:0000256" key="1">
    <source>
        <dbReference type="SAM" id="MobiDB-lite"/>
    </source>
</evidence>
<evidence type="ECO:0000313" key="3">
    <source>
        <dbReference type="Proteomes" id="UP001419910"/>
    </source>
</evidence>
<dbReference type="RefSeq" id="WP_343892533.1">
    <property type="nucleotide sequence ID" value="NZ_BAAAEH010000060.1"/>
</dbReference>
<evidence type="ECO:0000313" key="2">
    <source>
        <dbReference type="EMBL" id="MEN2791538.1"/>
    </source>
</evidence>
<gene>
    <name evidence="2" type="ORF">ABC974_18025</name>
</gene>
<keyword evidence="3" id="KW-1185">Reference proteome</keyword>